<dbReference type="AlphaFoldDB" id="C4ZK11"/>
<dbReference type="Proteomes" id="UP000321192">
    <property type="component" value="Unassembled WGS sequence"/>
</dbReference>
<name>C4ZK11_THASP</name>
<dbReference type="eggNOG" id="COG0271">
    <property type="taxonomic scope" value="Bacteria"/>
</dbReference>
<dbReference type="InterPro" id="IPR036065">
    <property type="entry name" value="BolA-like_sf"/>
</dbReference>
<dbReference type="EMBL" id="SSFD01000078">
    <property type="protein sequence ID" value="TXH87899.1"/>
    <property type="molecule type" value="Genomic_DNA"/>
</dbReference>
<dbReference type="HOGENOM" id="CLU_109462_2_1_4"/>
<reference evidence="4" key="1">
    <citation type="submission" date="2009-05" db="EMBL/GenBank/DDBJ databases">
        <title>Complete sequence of chromosome of Thauera sp. MZ1T.</title>
        <authorList>
            <consortium name="US DOE Joint Genome Institute"/>
            <person name="Lucas S."/>
            <person name="Copeland A."/>
            <person name="Lapidus A."/>
            <person name="Glavina del Rio T."/>
            <person name="Dalin E."/>
            <person name="Tice H."/>
            <person name="Bruce D."/>
            <person name="Goodwin L."/>
            <person name="Pitluck S."/>
            <person name="Sims D."/>
            <person name="Brettin T."/>
            <person name="Detter J.C."/>
            <person name="Han C."/>
            <person name="Larimer F."/>
            <person name="Land M."/>
            <person name="Hauser L."/>
            <person name="Kyrpides N."/>
            <person name="Mikhailova N."/>
            <person name="Sayler G.S."/>
        </authorList>
    </citation>
    <scope>NUCLEOTIDE SEQUENCE [LARGE SCALE GENOMIC DNA]</scope>
    <source>
        <strain evidence="4">MZ1T</strain>
    </source>
</reference>
<gene>
    <name evidence="2" type="ordered locus">Tmz1t_2263</name>
    <name evidence="3" type="ORF">E6Q80_05730</name>
</gene>
<evidence type="ECO:0000256" key="1">
    <source>
        <dbReference type="RuleBase" id="RU003860"/>
    </source>
</evidence>
<dbReference type="EMBL" id="CP001281">
    <property type="protein sequence ID" value="ACK55002.1"/>
    <property type="molecule type" value="Genomic_DNA"/>
</dbReference>
<dbReference type="Pfam" id="PF01722">
    <property type="entry name" value="BolA"/>
    <property type="match status" value="1"/>
</dbReference>
<organism evidence="2 4">
    <name type="scientific">Thauera aminoaromatica</name>
    <dbReference type="NCBI Taxonomy" id="164330"/>
    <lineage>
        <taxon>Bacteria</taxon>
        <taxon>Pseudomonadati</taxon>
        <taxon>Pseudomonadota</taxon>
        <taxon>Betaproteobacteria</taxon>
        <taxon>Rhodocyclales</taxon>
        <taxon>Zoogloeaceae</taxon>
        <taxon>Thauera</taxon>
    </lineage>
</organism>
<reference evidence="3 5" key="3">
    <citation type="submission" date="2018-09" db="EMBL/GenBank/DDBJ databases">
        <title>Metagenome Assembled Genomes from an Advanced Water Purification Facility.</title>
        <authorList>
            <person name="Stamps B.W."/>
            <person name="Spear J.R."/>
        </authorList>
    </citation>
    <scope>NUCLEOTIDE SEQUENCE [LARGE SCALE GENOMIC DNA]</scope>
    <source>
        <strain evidence="3">Bin_27_1</strain>
    </source>
</reference>
<dbReference type="Proteomes" id="UP000002186">
    <property type="component" value="Chromosome"/>
</dbReference>
<evidence type="ECO:0000313" key="2">
    <source>
        <dbReference type="EMBL" id="ACK55002.1"/>
    </source>
</evidence>
<dbReference type="PIRSF" id="PIRSF003113">
    <property type="entry name" value="BolA"/>
    <property type="match status" value="1"/>
</dbReference>
<dbReference type="RefSeq" id="WP_004325533.1">
    <property type="nucleotide sequence ID" value="NC_011662.2"/>
</dbReference>
<dbReference type="PANTHER" id="PTHR46230">
    <property type="match status" value="1"/>
</dbReference>
<evidence type="ECO:0000313" key="3">
    <source>
        <dbReference type="EMBL" id="TXH87899.1"/>
    </source>
</evidence>
<dbReference type="PANTHER" id="PTHR46230:SF7">
    <property type="entry name" value="BOLA-LIKE PROTEIN 1"/>
    <property type="match status" value="1"/>
</dbReference>
<dbReference type="OrthoDB" id="5296536at2"/>
<dbReference type="InterPro" id="IPR002634">
    <property type="entry name" value="BolA"/>
</dbReference>
<sequence length="95" mass="10401">MSATRVERIRAALQERFAPTRLEIGDDSALHAGHAGAREGGGHYRVFIVSEAFQGCSRVVRQRMIYDAVGDMMHKDIHALAIRALTAAEAESQGH</sequence>
<reference evidence="2 4" key="2">
    <citation type="journal article" date="2012" name="Stand. Genomic Sci.">
        <title>Complete genome sequence of Thauera aminoaromatica strain MZ1T.</title>
        <authorList>
            <person name="Jiang K."/>
            <person name="Sanseverino J."/>
            <person name="Chauhan A."/>
            <person name="Lucas S."/>
            <person name="Copeland A."/>
            <person name="Lapidus A."/>
            <person name="Del Rio T.G."/>
            <person name="Dalin E."/>
            <person name="Tice H."/>
            <person name="Bruce D."/>
            <person name="Goodwin L."/>
            <person name="Pitluck S."/>
            <person name="Sims D."/>
            <person name="Brettin T."/>
            <person name="Detter J.C."/>
            <person name="Han C."/>
            <person name="Chang Y.J."/>
            <person name="Larimer F."/>
            <person name="Land M."/>
            <person name="Hauser L."/>
            <person name="Kyrpides N.C."/>
            <person name="Mikhailova N."/>
            <person name="Moser S."/>
            <person name="Jegier P."/>
            <person name="Close D."/>
            <person name="Debruyn J.M."/>
            <person name="Wang Y."/>
            <person name="Layton A.C."/>
            <person name="Allen M.S."/>
            <person name="Sayler G.S."/>
        </authorList>
    </citation>
    <scope>NUCLEOTIDE SEQUENCE [LARGE SCALE GENOMIC DNA]</scope>
    <source>
        <strain evidence="2 4">MZ1T</strain>
    </source>
</reference>
<keyword evidence="4" id="KW-1185">Reference proteome</keyword>
<comment type="similarity">
    <text evidence="1">Belongs to the BolA/IbaG family.</text>
</comment>
<dbReference type="STRING" id="85643.Tmz1t_2263"/>
<evidence type="ECO:0000313" key="4">
    <source>
        <dbReference type="Proteomes" id="UP000002186"/>
    </source>
</evidence>
<evidence type="ECO:0000313" key="5">
    <source>
        <dbReference type="Proteomes" id="UP000321192"/>
    </source>
</evidence>
<accession>A0A5C7SW27</accession>
<dbReference type="SUPFAM" id="SSF82657">
    <property type="entry name" value="BolA-like"/>
    <property type="match status" value="1"/>
</dbReference>
<protein>
    <submittedName>
        <fullName evidence="2">BolA family protein</fullName>
    </submittedName>
    <submittedName>
        <fullName evidence="3">BolA family transcriptional regulator</fullName>
    </submittedName>
</protein>
<dbReference type="GO" id="GO:0016226">
    <property type="term" value="P:iron-sulfur cluster assembly"/>
    <property type="evidence" value="ECO:0007669"/>
    <property type="project" value="TreeGrafter"/>
</dbReference>
<dbReference type="KEGG" id="tmz:Tmz1t_2263"/>
<proteinExistence type="inferred from homology"/>
<accession>C4ZK11</accession>
<dbReference type="Gene3D" id="3.30.300.90">
    <property type="entry name" value="BolA-like"/>
    <property type="match status" value="1"/>
</dbReference>